<dbReference type="Proteomes" id="UP000195991">
    <property type="component" value="Unassembled WGS sequence"/>
</dbReference>
<accession>A0A1C4ER99</accession>
<sequence>MQFIRIEGEKEMGFPKLETERLQLRELTLLDAETMFRYFSKESVIRYFGMDSFENIEQAKTTIQTFKNRYEEGTVFRWGIEKKGTGQLIGTCGFHLINKHHKRAEIGYELDDTYWGQGYATEALQAILTYGFETLQLIRIAAVVYVENKASQKLLSKAGFQEEGLLRKHMIQNGVAHDTILYSLLKEEWKK</sequence>
<protein>
    <submittedName>
        <fullName evidence="2">Acetyltransferase, GNAT family</fullName>
    </submittedName>
</protein>
<name>A0A1C4ER99_BACTU</name>
<dbReference type="InterPro" id="IPR000182">
    <property type="entry name" value="GNAT_dom"/>
</dbReference>
<gene>
    <name evidence="2" type="ORF">BTT61001_03426</name>
</gene>
<dbReference type="Gene3D" id="3.40.630.30">
    <property type="match status" value="1"/>
</dbReference>
<dbReference type="GO" id="GO:0005737">
    <property type="term" value="C:cytoplasm"/>
    <property type="evidence" value="ECO:0007669"/>
    <property type="project" value="TreeGrafter"/>
</dbReference>
<organism evidence="2 3">
    <name type="scientific">Bacillus thuringiensis</name>
    <dbReference type="NCBI Taxonomy" id="1428"/>
    <lineage>
        <taxon>Bacteria</taxon>
        <taxon>Bacillati</taxon>
        <taxon>Bacillota</taxon>
        <taxon>Bacilli</taxon>
        <taxon>Bacillales</taxon>
        <taxon>Bacillaceae</taxon>
        <taxon>Bacillus</taxon>
        <taxon>Bacillus cereus group</taxon>
    </lineage>
</organism>
<dbReference type="GO" id="GO:0008999">
    <property type="term" value="F:protein-N-terminal-alanine acetyltransferase activity"/>
    <property type="evidence" value="ECO:0007669"/>
    <property type="project" value="TreeGrafter"/>
</dbReference>
<dbReference type="CDD" id="cd04301">
    <property type="entry name" value="NAT_SF"/>
    <property type="match status" value="1"/>
</dbReference>
<feature type="domain" description="N-acetyltransferase" evidence="1">
    <location>
        <begin position="22"/>
        <end position="187"/>
    </location>
</feature>
<dbReference type="PROSITE" id="PS51186">
    <property type="entry name" value="GNAT"/>
    <property type="match status" value="1"/>
</dbReference>
<dbReference type="PANTHER" id="PTHR43792:SF9">
    <property type="entry name" value="RIBOSOMAL-PROTEIN-ALANINE ACETYLTRANSFERASE"/>
    <property type="match status" value="1"/>
</dbReference>
<evidence type="ECO:0000313" key="3">
    <source>
        <dbReference type="Proteomes" id="UP000195991"/>
    </source>
</evidence>
<reference evidence="2 3" key="1">
    <citation type="submission" date="2016-08" db="EMBL/GenBank/DDBJ databases">
        <authorList>
            <person name="Seilhamer J.J."/>
        </authorList>
    </citation>
    <scope>NUCLEOTIDE SEQUENCE [LARGE SCALE GENOMIC DNA]</scope>
    <source>
        <strain evidence="2 3">IEBC_T61001</strain>
    </source>
</reference>
<evidence type="ECO:0000313" key="2">
    <source>
        <dbReference type="EMBL" id="SCC46051.1"/>
    </source>
</evidence>
<dbReference type="InterPro" id="IPR016181">
    <property type="entry name" value="Acyl_CoA_acyltransferase"/>
</dbReference>
<proteinExistence type="predicted"/>
<dbReference type="InterPro" id="IPR051531">
    <property type="entry name" value="N-acetyltransferase"/>
</dbReference>
<dbReference type="Pfam" id="PF13302">
    <property type="entry name" value="Acetyltransf_3"/>
    <property type="match status" value="1"/>
</dbReference>
<keyword evidence="2" id="KW-0808">Transferase</keyword>
<dbReference type="AlphaFoldDB" id="A0A1C4ER99"/>
<evidence type="ECO:0000259" key="1">
    <source>
        <dbReference type="PROSITE" id="PS51186"/>
    </source>
</evidence>
<dbReference type="PANTHER" id="PTHR43792">
    <property type="entry name" value="GNAT FAMILY, PUTATIVE (AFU_ORTHOLOGUE AFUA_3G00765)-RELATED-RELATED"/>
    <property type="match status" value="1"/>
</dbReference>
<dbReference type="SUPFAM" id="SSF55729">
    <property type="entry name" value="Acyl-CoA N-acyltransferases (Nat)"/>
    <property type="match status" value="1"/>
</dbReference>
<dbReference type="EMBL" id="FMBI01000034">
    <property type="protein sequence ID" value="SCC46051.1"/>
    <property type="molecule type" value="Genomic_DNA"/>
</dbReference>